<proteinExistence type="predicted"/>
<dbReference type="Gene3D" id="2.120.10.30">
    <property type="entry name" value="TolB, C-terminal domain"/>
    <property type="match status" value="1"/>
</dbReference>
<protein>
    <submittedName>
        <fullName evidence="2">Phytase</fullName>
    </submittedName>
</protein>
<dbReference type="InterPro" id="IPR011042">
    <property type="entry name" value="6-blade_b-propeller_TolB-like"/>
</dbReference>
<dbReference type="PROSITE" id="PS51662">
    <property type="entry name" value="BP_PHYTASE"/>
    <property type="match status" value="1"/>
</dbReference>
<name>A0A5M8QW02_9BACT</name>
<evidence type="ECO:0000313" key="3">
    <source>
        <dbReference type="Proteomes" id="UP000323994"/>
    </source>
</evidence>
<organism evidence="2 3">
    <name type="scientific">Dyadobacter flavalbus</name>
    <dbReference type="NCBI Taxonomy" id="2579942"/>
    <lineage>
        <taxon>Bacteria</taxon>
        <taxon>Pseudomonadati</taxon>
        <taxon>Bacteroidota</taxon>
        <taxon>Cytophagia</taxon>
        <taxon>Cytophagales</taxon>
        <taxon>Spirosomataceae</taxon>
        <taxon>Dyadobacter</taxon>
    </lineage>
</organism>
<dbReference type="RefSeq" id="WP_139013056.1">
    <property type="nucleotide sequence ID" value="NZ_VBSN01000049.1"/>
</dbReference>
<keyword evidence="3" id="KW-1185">Reference proteome</keyword>
<comment type="caution">
    <text evidence="2">The sequence shown here is derived from an EMBL/GenBank/DDBJ whole genome shotgun (WGS) entry which is preliminary data.</text>
</comment>
<accession>A0A5M8QW02</accession>
<dbReference type="GO" id="GO:0016158">
    <property type="term" value="F:inositol hexakisphosphate 3-phosphatase activity"/>
    <property type="evidence" value="ECO:0007669"/>
    <property type="project" value="InterPro"/>
</dbReference>
<evidence type="ECO:0000313" key="2">
    <source>
        <dbReference type="EMBL" id="KAA6438252.1"/>
    </source>
</evidence>
<sequence length="356" mass="39092">MQSFSVSTILFILALTACNRQNSGKTADSKPAADSTVVQPVVITDSVVHDTDDPAIWLNQANPSGSLIIGTDKDQDGALYVYDMKGKVLNDKVVRNLKRPNNVDIAYGLTLGGKTVDIAVVTEREANRIRIFSLPDMKAVDNGGIEVFKGDSMQAPMGISLYTRPSDKAIFAIVGRKTGPADGYLWQYRLQDDGTGNVKGTVVRKFGKYSGKKEIESIAVDNELGFVYYSDEQVGVRKYHADPDSADKQLALIPNKGFTEDNEGISIYKTGPKTGFILISDQGADQFHIFRREGEANNPNMHPLVKIVKVAAHQSDGSEVTSTPILPQFPKGLFVVMSEGKVFHYYRWEDIIGNHK</sequence>
<reference evidence="2 3" key="1">
    <citation type="submission" date="2019-05" db="EMBL/GenBank/DDBJ databases">
        <authorList>
            <person name="Qu J.-H."/>
        </authorList>
    </citation>
    <scope>NUCLEOTIDE SEQUENCE [LARGE SCALE GENOMIC DNA]</scope>
    <source>
        <strain evidence="2 3">NS28</strain>
    </source>
</reference>
<dbReference type="Proteomes" id="UP000323994">
    <property type="component" value="Unassembled WGS sequence"/>
</dbReference>
<evidence type="ECO:0000259" key="1">
    <source>
        <dbReference type="PROSITE" id="PS51662"/>
    </source>
</evidence>
<feature type="domain" description="BPP" evidence="1">
    <location>
        <begin position="28"/>
        <end position="356"/>
    </location>
</feature>
<dbReference type="Pfam" id="PF02333">
    <property type="entry name" value="Phytase"/>
    <property type="match status" value="1"/>
</dbReference>
<dbReference type="OrthoDB" id="8696437at2"/>
<dbReference type="EMBL" id="VBSN01000049">
    <property type="protein sequence ID" value="KAA6438252.1"/>
    <property type="molecule type" value="Genomic_DNA"/>
</dbReference>
<gene>
    <name evidence="2" type="ORF">FEM33_16230</name>
</gene>
<dbReference type="AlphaFoldDB" id="A0A5M8QW02"/>
<dbReference type="SUPFAM" id="SSF50956">
    <property type="entry name" value="Thermostable phytase (3-phytase)"/>
    <property type="match status" value="1"/>
</dbReference>
<dbReference type="InterPro" id="IPR003431">
    <property type="entry name" value="B-propeller_Phytase"/>
</dbReference>